<dbReference type="PRINTS" id="PR00148">
    <property type="entry name" value="ENOLASE"/>
</dbReference>
<feature type="binding site" evidence="9">
    <location>
        <position position="267"/>
    </location>
    <ligand>
        <name>Mg(2+)</name>
        <dbReference type="ChEBI" id="CHEBI:18420"/>
    </ligand>
</feature>
<feature type="binding site" evidence="8">
    <location>
        <position position="304"/>
    </location>
    <ligand>
        <name>substrate</name>
    </ligand>
</feature>
<dbReference type="SFLD" id="SFLDF00002">
    <property type="entry name" value="enolase"/>
    <property type="match status" value="1"/>
</dbReference>
<feature type="binding site" evidence="8">
    <location>
        <position position="380"/>
    </location>
    <ligand>
        <name>substrate</name>
    </ligand>
</feature>
<dbReference type="InterPro" id="IPR020811">
    <property type="entry name" value="Enolase_N"/>
</dbReference>
<feature type="binding site" evidence="6">
    <location>
        <position position="359"/>
    </location>
    <ligand>
        <name>(2R)-2-phosphoglycerate</name>
        <dbReference type="ChEBI" id="CHEBI:58289"/>
    </ligand>
</feature>
<dbReference type="NCBIfam" id="TIGR01060">
    <property type="entry name" value="eno"/>
    <property type="match status" value="1"/>
</dbReference>
<feature type="binding site" evidence="6 9">
    <location>
        <position position="278"/>
    </location>
    <ligand>
        <name>Mg(2+)</name>
        <dbReference type="ChEBI" id="CHEBI:18420"/>
    </ligand>
</feature>
<evidence type="ECO:0000313" key="13">
    <source>
        <dbReference type="Proteomes" id="UP000789941"/>
    </source>
</evidence>
<dbReference type="Pfam" id="PF00113">
    <property type="entry name" value="Enolase_C"/>
    <property type="match status" value="1"/>
</dbReference>
<dbReference type="EC" id="4.2.1.11" evidence="6"/>
<dbReference type="EMBL" id="CABMJJ010000009">
    <property type="protein sequence ID" value="VVC03966.1"/>
    <property type="molecule type" value="Genomic_DNA"/>
</dbReference>
<dbReference type="GO" id="GO:0000015">
    <property type="term" value="C:phosphopyruvate hydratase complex"/>
    <property type="evidence" value="ECO:0007669"/>
    <property type="project" value="InterPro"/>
</dbReference>
<dbReference type="InterPro" id="IPR029017">
    <property type="entry name" value="Enolase-like_N"/>
</dbReference>
<dbReference type="UniPathway" id="UPA00109">
    <property type="reaction ID" value="UER00187"/>
</dbReference>
<dbReference type="PANTHER" id="PTHR11902:SF1">
    <property type="entry name" value="ENOLASE"/>
    <property type="match status" value="1"/>
</dbReference>
<feature type="binding site" evidence="6">
    <location>
        <position position="358"/>
    </location>
    <ligand>
        <name>(2R)-2-phosphoglycerate</name>
        <dbReference type="ChEBI" id="CHEBI:58289"/>
    </ligand>
</feature>
<comment type="pathway">
    <text evidence="1 6">Carbohydrate degradation; glycolysis; pyruvate from D-glyceraldehyde 3-phosphate: step 4/5.</text>
</comment>
<feature type="binding site" evidence="8">
    <location>
        <begin position="356"/>
        <end position="359"/>
    </location>
    <ligand>
        <name>substrate</name>
    </ligand>
</feature>
<dbReference type="Proteomes" id="UP000789941">
    <property type="component" value="Unassembled WGS sequence"/>
</dbReference>
<proteinExistence type="inferred from homology"/>
<feature type="active site" description="Proton acceptor" evidence="6 7">
    <location>
        <position position="329"/>
    </location>
</feature>
<dbReference type="SMART" id="SM01192">
    <property type="entry name" value="Enolase_C"/>
    <property type="match status" value="1"/>
</dbReference>
<dbReference type="HAMAP" id="MF_00318">
    <property type="entry name" value="Enolase"/>
    <property type="match status" value="1"/>
</dbReference>
<dbReference type="GO" id="GO:0009986">
    <property type="term" value="C:cell surface"/>
    <property type="evidence" value="ECO:0007669"/>
    <property type="project" value="UniProtKB-SubCell"/>
</dbReference>
<keyword evidence="6" id="KW-0963">Cytoplasm</keyword>
<evidence type="ECO:0000256" key="7">
    <source>
        <dbReference type="PIRSR" id="PIRSR001400-1"/>
    </source>
</evidence>
<evidence type="ECO:0000256" key="3">
    <source>
        <dbReference type="ARBA" id="ARBA00022842"/>
    </source>
</evidence>
<comment type="cofactor">
    <cofactor evidence="6">
        <name>Mg(2+)</name>
        <dbReference type="ChEBI" id="CHEBI:18420"/>
    </cofactor>
    <text evidence="6">Binds a second Mg(2+) ion via substrate during catalysis.</text>
</comment>
<feature type="binding site" evidence="8">
    <location>
        <position position="278"/>
    </location>
    <ligand>
        <name>substrate</name>
    </ligand>
</feature>
<comment type="catalytic activity">
    <reaction evidence="6">
        <text>(2R)-2-phosphoglycerate = phosphoenolpyruvate + H2O</text>
        <dbReference type="Rhea" id="RHEA:10164"/>
        <dbReference type="ChEBI" id="CHEBI:15377"/>
        <dbReference type="ChEBI" id="CHEBI:58289"/>
        <dbReference type="ChEBI" id="CHEBI:58702"/>
        <dbReference type="EC" id="4.2.1.11"/>
    </reaction>
</comment>
<keyword evidence="6 9" id="KW-0479">Metal-binding</keyword>
<dbReference type="InterPro" id="IPR020809">
    <property type="entry name" value="Enolase_CS"/>
</dbReference>
<feature type="active site" description="Proton donor" evidence="6 7">
    <location>
        <position position="200"/>
    </location>
</feature>
<keyword evidence="6" id="KW-0964">Secreted</keyword>
<dbReference type="SFLD" id="SFLDS00001">
    <property type="entry name" value="Enolase"/>
    <property type="match status" value="1"/>
</dbReference>
<feature type="binding site" evidence="6">
    <location>
        <position position="157"/>
    </location>
    <ligand>
        <name>(2R)-2-phosphoglycerate</name>
        <dbReference type="ChEBI" id="CHEBI:58289"/>
    </ligand>
</feature>
<dbReference type="Pfam" id="PF03952">
    <property type="entry name" value="Enolase_N"/>
    <property type="match status" value="1"/>
</dbReference>
<feature type="domain" description="Enolase C-terminal TIM barrel" evidence="10">
    <location>
        <begin position="133"/>
        <end position="407"/>
    </location>
</feature>
<feature type="binding site" evidence="8">
    <location>
        <position position="158"/>
    </location>
    <ligand>
        <name>substrate</name>
    </ligand>
</feature>
<dbReference type="InterPro" id="IPR036849">
    <property type="entry name" value="Enolase-like_C_sf"/>
</dbReference>
<dbReference type="Gene3D" id="3.30.390.10">
    <property type="entry name" value="Enolase-like, N-terminal domain"/>
    <property type="match status" value="1"/>
</dbReference>
<comment type="subcellular location">
    <subcellularLocation>
        <location evidence="6">Cytoplasm</location>
    </subcellularLocation>
    <subcellularLocation>
        <location evidence="6">Secreted</location>
    </subcellularLocation>
    <subcellularLocation>
        <location evidence="6">Cell surface</location>
    </subcellularLocation>
    <text evidence="6">Fractions of enolase are present in both the cytoplasm and on the cell surface.</text>
</comment>
<dbReference type="PROSITE" id="PS00164">
    <property type="entry name" value="ENOLASE"/>
    <property type="match status" value="1"/>
</dbReference>
<comment type="function">
    <text evidence="6">Catalyzes the reversible conversion of 2-phosphoglycerate (2-PG) into phosphoenolpyruvate (PEP). It is essential for the degradation of carbohydrates via glycolysis.</text>
</comment>
<dbReference type="AlphaFoldDB" id="A0A5E4LVT1"/>
<gene>
    <name evidence="6 12" type="primary">eno</name>
    <name evidence="12" type="ORF">LFW2832_00637</name>
</gene>
<feature type="domain" description="Enolase N-terminal" evidence="11">
    <location>
        <begin position="3"/>
        <end position="131"/>
    </location>
</feature>
<evidence type="ECO:0000313" key="12">
    <source>
        <dbReference type="EMBL" id="VVC03966.1"/>
    </source>
</evidence>
<name>A0A5E4LVT1_9ARCH</name>
<feature type="binding site" evidence="6">
    <location>
        <position position="329"/>
    </location>
    <ligand>
        <name>(2R)-2-phosphoglycerate</name>
        <dbReference type="ChEBI" id="CHEBI:58289"/>
    </ligand>
</feature>
<dbReference type="GO" id="GO:0005576">
    <property type="term" value="C:extracellular region"/>
    <property type="evidence" value="ECO:0007669"/>
    <property type="project" value="UniProtKB-SubCell"/>
</dbReference>
<evidence type="ECO:0000256" key="8">
    <source>
        <dbReference type="PIRSR" id="PIRSR001400-2"/>
    </source>
</evidence>
<dbReference type="GO" id="GO:0000287">
    <property type="term" value="F:magnesium ion binding"/>
    <property type="evidence" value="ECO:0007669"/>
    <property type="project" value="UniProtKB-UniRule"/>
</dbReference>
<dbReference type="SUPFAM" id="SSF54826">
    <property type="entry name" value="Enolase N-terminal domain-like"/>
    <property type="match status" value="1"/>
</dbReference>
<accession>A0A5E4LVT1</accession>
<evidence type="ECO:0000256" key="9">
    <source>
        <dbReference type="PIRSR" id="PIRSR001400-3"/>
    </source>
</evidence>
<comment type="cofactor">
    <cofactor evidence="9">
        <name>Mg(2+)</name>
        <dbReference type="ChEBI" id="CHEBI:18420"/>
    </cofactor>
    <text evidence="9">Mg(2+) is required for catalysis and for stabilizing the dimer.</text>
</comment>
<comment type="similarity">
    <text evidence="2 6">Belongs to the enolase family.</text>
</comment>
<dbReference type="FunFam" id="3.30.390.10:FF:000001">
    <property type="entry name" value="Enolase"/>
    <property type="match status" value="1"/>
</dbReference>
<evidence type="ECO:0000256" key="5">
    <source>
        <dbReference type="ARBA" id="ARBA00023239"/>
    </source>
</evidence>
<keyword evidence="3 6" id="KW-0460">Magnesium</keyword>
<evidence type="ECO:0000256" key="2">
    <source>
        <dbReference type="ARBA" id="ARBA00009604"/>
    </source>
</evidence>
<dbReference type="CDD" id="cd03313">
    <property type="entry name" value="enolase"/>
    <property type="match status" value="1"/>
</dbReference>
<keyword evidence="4 6" id="KW-0324">Glycolysis</keyword>
<protein>
    <recommendedName>
        <fullName evidence="6">Enolase</fullName>
        <ecNumber evidence="6">4.2.1.11</ecNumber>
    </recommendedName>
    <alternativeName>
        <fullName evidence="6">2-phospho-D-glycerate hydro-lyase</fullName>
    </alternativeName>
    <alternativeName>
        <fullName evidence="6">2-phosphoglycerate dehydratase</fullName>
    </alternativeName>
</protein>
<feature type="binding site" evidence="6">
    <location>
        <position position="235"/>
    </location>
    <ligand>
        <name>Mg(2+)</name>
        <dbReference type="ChEBI" id="CHEBI:18420"/>
    </ligand>
</feature>
<dbReference type="PANTHER" id="PTHR11902">
    <property type="entry name" value="ENOLASE"/>
    <property type="match status" value="1"/>
</dbReference>
<organism evidence="12 13">
    <name type="scientific">Candidatus Bilamarchaeum dharawalense</name>
    <dbReference type="NCBI Taxonomy" id="2885759"/>
    <lineage>
        <taxon>Archaea</taxon>
        <taxon>Candidatus Micrarchaeota</taxon>
        <taxon>Candidatus Micrarchaeia</taxon>
        <taxon>Candidatus Anstonellales</taxon>
        <taxon>Candidatus Bilamarchaeaceae</taxon>
        <taxon>Candidatus Bilamarchaeum</taxon>
    </lineage>
</organism>
<dbReference type="GO" id="GO:0006096">
    <property type="term" value="P:glycolytic process"/>
    <property type="evidence" value="ECO:0007669"/>
    <property type="project" value="UniProtKB-UniRule"/>
</dbReference>
<dbReference type="GO" id="GO:0004634">
    <property type="term" value="F:phosphopyruvate hydratase activity"/>
    <property type="evidence" value="ECO:0007669"/>
    <property type="project" value="UniProtKB-UniRule"/>
</dbReference>
<evidence type="ECO:0000259" key="10">
    <source>
        <dbReference type="SMART" id="SM01192"/>
    </source>
</evidence>
<dbReference type="SMART" id="SM01193">
    <property type="entry name" value="Enolase_N"/>
    <property type="match status" value="1"/>
</dbReference>
<reference evidence="12 13" key="1">
    <citation type="submission" date="2019-08" db="EMBL/GenBank/DDBJ databases">
        <authorList>
            <person name="Vazquez-Campos X."/>
        </authorList>
    </citation>
    <scope>NUCLEOTIDE SEQUENCE [LARGE SCALE GENOMIC DNA]</scope>
    <source>
        <strain evidence="12">LFW-283_2</strain>
    </source>
</reference>
<feature type="binding site" evidence="8">
    <location>
        <position position="149"/>
    </location>
    <ligand>
        <name>substrate</name>
    </ligand>
</feature>
<sequence length="407" mass="43738">MKITSVWAREILDSRGNPTIEVDVATENAFASAAAPSGASTGTHEAVELRDGGSRYLGKGVLNAVDNVNNIIAHNLIGMNASDQEKIDAKLRELDGTPFKSKLGANAIVATSMAVLRAAAASDGKMLHEYLGGTTLPFAMFNIVNGGKHAGNSLAIQEFMIIPEADIFSERLQMASEIYHILGKRLVNSYGPVARNVGDEGGYAPQIDNTYKVLDAIVAAIEEAGYKDVCSLALDCAASSFYDSRKGSYSIDTKDLKEPELVDYYIDLVKAYPIKSIEDPFDEESFEAFAALRSDLPNIQIVGDDLTVTSVPRLKEAISHNSINALLLKLNQVGTVSEAMNAVGLCKQLGLNIVVSHRSGETEDCFISDFCVGINANQIKTGAPARGERTAKYNQLLRIEERLGLSG</sequence>
<feature type="binding site" evidence="6 9">
    <location>
        <position position="304"/>
    </location>
    <ligand>
        <name>Mg(2+)</name>
        <dbReference type="ChEBI" id="CHEBI:18420"/>
    </ligand>
</feature>
<dbReference type="SFLD" id="SFLDG00178">
    <property type="entry name" value="enolase"/>
    <property type="match status" value="1"/>
</dbReference>
<feature type="binding site" evidence="6">
    <location>
        <position position="380"/>
    </location>
    <ligand>
        <name>(2R)-2-phosphoglycerate</name>
        <dbReference type="ChEBI" id="CHEBI:58289"/>
    </ligand>
</feature>
<dbReference type="Gene3D" id="3.20.20.120">
    <property type="entry name" value="Enolase-like C-terminal domain"/>
    <property type="match status" value="1"/>
</dbReference>
<dbReference type="SUPFAM" id="SSF51604">
    <property type="entry name" value="Enolase C-terminal domain-like"/>
    <property type="match status" value="1"/>
</dbReference>
<evidence type="ECO:0000256" key="6">
    <source>
        <dbReference type="HAMAP-Rule" id="MF_00318"/>
    </source>
</evidence>
<evidence type="ECO:0000256" key="4">
    <source>
        <dbReference type="ARBA" id="ARBA00023152"/>
    </source>
</evidence>
<dbReference type="PIRSF" id="PIRSF001400">
    <property type="entry name" value="Enolase"/>
    <property type="match status" value="1"/>
</dbReference>
<evidence type="ECO:0000256" key="1">
    <source>
        <dbReference type="ARBA" id="ARBA00005031"/>
    </source>
</evidence>
<dbReference type="InterPro" id="IPR020810">
    <property type="entry name" value="Enolase_C"/>
</dbReference>
<comment type="caution">
    <text evidence="12">The sequence shown here is derived from an EMBL/GenBank/DDBJ whole genome shotgun (WGS) entry which is preliminary data.</text>
</comment>
<dbReference type="InterPro" id="IPR000941">
    <property type="entry name" value="Enolase"/>
</dbReference>
<keyword evidence="5 6" id="KW-0456">Lyase</keyword>
<evidence type="ECO:0000259" key="11">
    <source>
        <dbReference type="SMART" id="SM01193"/>
    </source>
</evidence>